<reference evidence="1 2" key="1">
    <citation type="journal article" date="2019" name="Sci. Rep.">
        <title>Orb-weaving spider Araneus ventricosus genome elucidates the spidroin gene catalogue.</title>
        <authorList>
            <person name="Kono N."/>
            <person name="Nakamura H."/>
            <person name="Ohtoshi R."/>
            <person name="Moran D.A.P."/>
            <person name="Shinohara A."/>
            <person name="Yoshida Y."/>
            <person name="Fujiwara M."/>
            <person name="Mori M."/>
            <person name="Tomita M."/>
            <person name="Arakawa K."/>
        </authorList>
    </citation>
    <scope>NUCLEOTIDE SEQUENCE [LARGE SCALE GENOMIC DNA]</scope>
</reference>
<keyword evidence="2" id="KW-1185">Reference proteome</keyword>
<evidence type="ECO:0000313" key="2">
    <source>
        <dbReference type="Proteomes" id="UP000499080"/>
    </source>
</evidence>
<evidence type="ECO:0000313" key="1">
    <source>
        <dbReference type="EMBL" id="GBM20495.1"/>
    </source>
</evidence>
<proteinExistence type="predicted"/>
<comment type="caution">
    <text evidence="1">The sequence shown here is derived from an EMBL/GenBank/DDBJ whole genome shotgun (WGS) entry which is preliminary data.</text>
</comment>
<dbReference type="AlphaFoldDB" id="A0A4Y2DY15"/>
<organism evidence="1 2">
    <name type="scientific">Araneus ventricosus</name>
    <name type="common">Orbweaver spider</name>
    <name type="synonym">Epeira ventricosa</name>
    <dbReference type="NCBI Taxonomy" id="182803"/>
    <lineage>
        <taxon>Eukaryota</taxon>
        <taxon>Metazoa</taxon>
        <taxon>Ecdysozoa</taxon>
        <taxon>Arthropoda</taxon>
        <taxon>Chelicerata</taxon>
        <taxon>Arachnida</taxon>
        <taxon>Araneae</taxon>
        <taxon>Araneomorphae</taxon>
        <taxon>Entelegynae</taxon>
        <taxon>Araneoidea</taxon>
        <taxon>Araneidae</taxon>
        <taxon>Araneus</taxon>
    </lineage>
</organism>
<sequence length="130" mass="14818">MSYAESSLSPFPTQIAKKACLKVLKPLSSAREAGEERLGLYKMSLWWGPINEVIMGNKSFYVSDSGTIHLNPDLVGPQSGPRKERMRHIILSLAWWPVRSRFTFTSVRCPIKINAHHRQKKRHSAKLCDN</sequence>
<accession>A0A4Y2DY15</accession>
<dbReference type="Proteomes" id="UP000499080">
    <property type="component" value="Unassembled WGS sequence"/>
</dbReference>
<dbReference type="EMBL" id="BGPR01000443">
    <property type="protein sequence ID" value="GBM20495.1"/>
    <property type="molecule type" value="Genomic_DNA"/>
</dbReference>
<name>A0A4Y2DY15_ARAVE</name>
<gene>
    <name evidence="1" type="ORF">AVEN_61040_1</name>
</gene>
<protein>
    <submittedName>
        <fullName evidence="1">Uncharacterized protein</fullName>
    </submittedName>
</protein>